<proteinExistence type="inferred from homology"/>
<dbReference type="Pfam" id="PF01077">
    <property type="entry name" value="NIR_SIR"/>
    <property type="match status" value="1"/>
</dbReference>
<evidence type="ECO:0000313" key="11">
    <source>
        <dbReference type="Proteomes" id="UP000233248"/>
    </source>
</evidence>
<keyword evidence="3" id="KW-0349">Heme</keyword>
<dbReference type="KEGG" id="ahs:AHALO_2695"/>
<reference evidence="10 11" key="1">
    <citation type="submission" date="2017-09" db="EMBL/GenBank/DDBJ databases">
        <title>Genomics of the genus Arcobacter.</title>
        <authorList>
            <person name="Perez-Cataluna A."/>
            <person name="Figueras M.J."/>
            <person name="Salas-Masso N."/>
        </authorList>
    </citation>
    <scope>NUCLEOTIDE SEQUENCE [LARGE SCALE GENOMIC DNA]</scope>
    <source>
        <strain evidence="10 11">DSM 18005</strain>
    </source>
</reference>
<sequence length="366" mass="41678">MVKRITSDEIERIKKEKSGLDVLADIYLYAVLGEPVQEDDILRLKWYGLTLQNEDISNATFTLKVKIINAKLTLEQLKIVATISKEFANNSIRFVSRQNIEFDNIKIFHIPAIFNLLDSVGLNSIYAGGHVPTNIMSCPINGYNQNQATDVSELVKELNEAFEANKNFVNLPNELKILVDGCGCVEEDCNNNDLFFKAIKSSNGKIQFKVDVGVNEKIINIGYIAPSQVVPLAKAVAKIYRDYGYRQNEKQSKLAYLVEDWGESRFISALQSELTFRIKESYDFIDTKKEFENYYGVYDSNKKGYSFVGFELKNKNINAKGLEELISLLEEYEATTVKITPKENIIVLDVPTNRAKKLEQRLKQSF</sequence>
<evidence type="ECO:0000259" key="9">
    <source>
        <dbReference type="Pfam" id="PF03460"/>
    </source>
</evidence>
<keyword evidence="5" id="KW-0560">Oxidoreductase</keyword>
<dbReference type="PANTHER" id="PTHR32439:SF0">
    <property type="entry name" value="FERREDOXIN--NITRITE REDUCTASE, CHLOROPLASTIC"/>
    <property type="match status" value="1"/>
</dbReference>
<feature type="domain" description="Nitrite/Sulfite reductase ferredoxin-like" evidence="9">
    <location>
        <begin position="302"/>
        <end position="364"/>
    </location>
</feature>
<dbReference type="InterPro" id="IPR045854">
    <property type="entry name" value="NO2/SO3_Rdtase_4Fe4S_sf"/>
</dbReference>
<comment type="similarity">
    <text evidence="1">Belongs to the nitrite and sulfite reductase 4Fe-4S domain family.</text>
</comment>
<dbReference type="GO" id="GO:0016491">
    <property type="term" value="F:oxidoreductase activity"/>
    <property type="evidence" value="ECO:0007669"/>
    <property type="project" value="UniProtKB-KW"/>
</dbReference>
<keyword evidence="7" id="KW-0411">Iron-sulfur</keyword>
<dbReference type="InterPro" id="IPR051329">
    <property type="entry name" value="NIR_SIR_4Fe-4S"/>
</dbReference>
<feature type="domain" description="Nitrite/Sulfite reductase ferredoxin-like" evidence="9">
    <location>
        <begin position="60"/>
        <end position="119"/>
    </location>
</feature>
<dbReference type="Gene3D" id="3.90.480.10">
    <property type="entry name" value="Sulfite Reductase Hemoprotein,Domain 2"/>
    <property type="match status" value="1"/>
</dbReference>
<dbReference type="InterPro" id="IPR005117">
    <property type="entry name" value="NiRdtase/SiRdtase_haem-b_fer"/>
</dbReference>
<keyword evidence="11" id="KW-1185">Reference proteome</keyword>
<evidence type="ECO:0000313" key="10">
    <source>
        <dbReference type="EMBL" id="PKI80112.1"/>
    </source>
</evidence>
<keyword evidence="4" id="KW-0479">Metal-binding</keyword>
<dbReference type="GO" id="GO:0020037">
    <property type="term" value="F:heme binding"/>
    <property type="evidence" value="ECO:0007669"/>
    <property type="project" value="InterPro"/>
</dbReference>
<dbReference type="InterPro" id="IPR006067">
    <property type="entry name" value="NO2/SO3_Rdtase_4Fe4S_dom"/>
</dbReference>
<evidence type="ECO:0000256" key="7">
    <source>
        <dbReference type="ARBA" id="ARBA00023014"/>
    </source>
</evidence>
<evidence type="ECO:0000256" key="6">
    <source>
        <dbReference type="ARBA" id="ARBA00023004"/>
    </source>
</evidence>
<evidence type="ECO:0000256" key="3">
    <source>
        <dbReference type="ARBA" id="ARBA00022617"/>
    </source>
</evidence>
<organism evidence="10 11">
    <name type="scientific">Malaciobacter halophilus</name>
    <dbReference type="NCBI Taxonomy" id="197482"/>
    <lineage>
        <taxon>Bacteria</taxon>
        <taxon>Pseudomonadati</taxon>
        <taxon>Campylobacterota</taxon>
        <taxon>Epsilonproteobacteria</taxon>
        <taxon>Campylobacterales</taxon>
        <taxon>Arcobacteraceae</taxon>
        <taxon>Malaciobacter</taxon>
    </lineage>
</organism>
<dbReference type="Pfam" id="PF03460">
    <property type="entry name" value="NIR_SIR_ferr"/>
    <property type="match status" value="2"/>
</dbReference>
<accession>A0A2N1J0T8</accession>
<keyword evidence="6" id="KW-0408">Iron</keyword>
<feature type="domain" description="Nitrite/sulphite reductase 4Fe-4S" evidence="8">
    <location>
        <begin position="131"/>
        <end position="275"/>
    </location>
</feature>
<evidence type="ECO:0000256" key="1">
    <source>
        <dbReference type="ARBA" id="ARBA00010429"/>
    </source>
</evidence>
<keyword evidence="2" id="KW-0004">4Fe-4S</keyword>
<dbReference type="PANTHER" id="PTHR32439">
    <property type="entry name" value="FERREDOXIN--NITRITE REDUCTASE, CHLOROPLASTIC"/>
    <property type="match status" value="1"/>
</dbReference>
<dbReference type="EMBL" id="NXIF01000041">
    <property type="protein sequence ID" value="PKI80112.1"/>
    <property type="molecule type" value="Genomic_DNA"/>
</dbReference>
<evidence type="ECO:0000256" key="2">
    <source>
        <dbReference type="ARBA" id="ARBA00022485"/>
    </source>
</evidence>
<dbReference type="SUPFAM" id="SSF55124">
    <property type="entry name" value="Nitrite/Sulfite reductase N-terminal domain-like"/>
    <property type="match status" value="2"/>
</dbReference>
<evidence type="ECO:0000256" key="4">
    <source>
        <dbReference type="ARBA" id="ARBA00022723"/>
    </source>
</evidence>
<evidence type="ECO:0000256" key="5">
    <source>
        <dbReference type="ARBA" id="ARBA00023002"/>
    </source>
</evidence>
<dbReference type="InterPro" id="IPR036136">
    <property type="entry name" value="Nit/Sulf_reduc_fer-like_dom_sf"/>
</dbReference>
<dbReference type="AlphaFoldDB" id="A0A2N1J0T8"/>
<gene>
    <name evidence="10" type="ORF">CP960_10845</name>
</gene>
<comment type="caution">
    <text evidence="10">The sequence shown here is derived from an EMBL/GenBank/DDBJ whole genome shotgun (WGS) entry which is preliminary data.</text>
</comment>
<dbReference type="GO" id="GO:0051539">
    <property type="term" value="F:4 iron, 4 sulfur cluster binding"/>
    <property type="evidence" value="ECO:0007669"/>
    <property type="project" value="UniProtKB-KW"/>
</dbReference>
<dbReference type="GO" id="GO:0046872">
    <property type="term" value="F:metal ion binding"/>
    <property type="evidence" value="ECO:0007669"/>
    <property type="project" value="UniProtKB-KW"/>
</dbReference>
<evidence type="ECO:0000259" key="8">
    <source>
        <dbReference type="Pfam" id="PF01077"/>
    </source>
</evidence>
<protein>
    <submittedName>
        <fullName evidence="10">Sulfite reductase</fullName>
    </submittedName>
</protein>
<name>A0A2N1J0T8_9BACT</name>
<dbReference type="RefSeq" id="WP_101185516.1">
    <property type="nucleotide sequence ID" value="NZ_CP031218.1"/>
</dbReference>
<dbReference type="SUPFAM" id="SSF56014">
    <property type="entry name" value="Nitrite and sulphite reductase 4Fe-4S domain-like"/>
    <property type="match status" value="1"/>
</dbReference>
<dbReference type="Proteomes" id="UP000233248">
    <property type="component" value="Unassembled WGS sequence"/>
</dbReference>
<dbReference type="Gene3D" id="3.30.413.10">
    <property type="entry name" value="Sulfite Reductase Hemoprotein, domain 1"/>
    <property type="match status" value="1"/>
</dbReference>
<dbReference type="OrthoDB" id="5342187at2"/>